<keyword evidence="10" id="KW-1185">Reference proteome</keyword>
<evidence type="ECO:0000256" key="1">
    <source>
        <dbReference type="ARBA" id="ARBA00004651"/>
    </source>
</evidence>
<reference evidence="9 10" key="1">
    <citation type="submission" date="2021-10" db="EMBL/GenBank/DDBJ databases">
        <title>Anaerobic single-cell dispensing facilitates the cultivation of human gut bacteria.</title>
        <authorList>
            <person name="Afrizal A."/>
        </authorList>
    </citation>
    <scope>NUCLEOTIDE SEQUENCE [LARGE SCALE GENOMIC DNA]</scope>
    <source>
        <strain evidence="9 10">CLA-AA-H244</strain>
    </source>
</reference>
<keyword evidence="4 7" id="KW-0812">Transmembrane</keyword>
<evidence type="ECO:0000256" key="3">
    <source>
        <dbReference type="ARBA" id="ARBA00022475"/>
    </source>
</evidence>
<evidence type="ECO:0000313" key="10">
    <source>
        <dbReference type="Proteomes" id="UP001199355"/>
    </source>
</evidence>
<dbReference type="InterPro" id="IPR000917">
    <property type="entry name" value="Sulfatase_N"/>
</dbReference>
<dbReference type="AlphaFoldDB" id="A0AAE3ATX9"/>
<comment type="pathway">
    <text evidence="2">Cell wall biogenesis; lipoteichoic acid biosynthesis.</text>
</comment>
<dbReference type="CDD" id="cd16015">
    <property type="entry name" value="LTA_synthase"/>
    <property type="match status" value="1"/>
</dbReference>
<organism evidence="9 10">
    <name type="scientific">Gallintestinimicrobium propionicum</name>
    <dbReference type="NCBI Taxonomy" id="2981770"/>
    <lineage>
        <taxon>Bacteria</taxon>
        <taxon>Bacillati</taxon>
        <taxon>Bacillota</taxon>
        <taxon>Clostridia</taxon>
        <taxon>Lachnospirales</taxon>
        <taxon>Lachnospiraceae</taxon>
        <taxon>Gallintestinimicrobium</taxon>
    </lineage>
</organism>
<dbReference type="EMBL" id="JAJEQF010000020">
    <property type="protein sequence ID" value="MCC2167796.1"/>
    <property type="molecule type" value="Genomic_DNA"/>
</dbReference>
<dbReference type="PANTHER" id="PTHR47371">
    <property type="entry name" value="LIPOTEICHOIC ACID SYNTHASE"/>
    <property type="match status" value="1"/>
</dbReference>
<feature type="transmembrane region" description="Helical" evidence="7">
    <location>
        <begin position="148"/>
        <end position="167"/>
    </location>
</feature>
<proteinExistence type="predicted"/>
<evidence type="ECO:0000259" key="8">
    <source>
        <dbReference type="Pfam" id="PF00884"/>
    </source>
</evidence>
<accession>A0AAE3ATX9</accession>
<comment type="subcellular location">
    <subcellularLocation>
        <location evidence="1">Cell membrane</location>
        <topology evidence="1">Multi-pass membrane protein</topology>
    </subcellularLocation>
</comment>
<keyword evidence="6 7" id="KW-0472">Membrane</keyword>
<feature type="transmembrane region" description="Helical" evidence="7">
    <location>
        <begin position="68"/>
        <end position="87"/>
    </location>
</feature>
<dbReference type="InterPro" id="IPR050448">
    <property type="entry name" value="OpgB/LTA_synthase_biosynth"/>
</dbReference>
<evidence type="ECO:0000256" key="5">
    <source>
        <dbReference type="ARBA" id="ARBA00022989"/>
    </source>
</evidence>
<gene>
    <name evidence="9" type="ORF">LKD45_08850</name>
</gene>
<keyword evidence="5 7" id="KW-1133">Transmembrane helix</keyword>
<evidence type="ECO:0000256" key="2">
    <source>
        <dbReference type="ARBA" id="ARBA00004936"/>
    </source>
</evidence>
<evidence type="ECO:0000313" key="9">
    <source>
        <dbReference type="EMBL" id="MCC2167796.1"/>
    </source>
</evidence>
<evidence type="ECO:0000256" key="7">
    <source>
        <dbReference type="SAM" id="Phobius"/>
    </source>
</evidence>
<dbReference type="SUPFAM" id="SSF53649">
    <property type="entry name" value="Alkaline phosphatase-like"/>
    <property type="match status" value="1"/>
</dbReference>
<dbReference type="GO" id="GO:0005886">
    <property type="term" value="C:plasma membrane"/>
    <property type="evidence" value="ECO:0007669"/>
    <property type="project" value="UniProtKB-SubCell"/>
</dbReference>
<dbReference type="Proteomes" id="UP001199355">
    <property type="component" value="Unassembled WGS sequence"/>
</dbReference>
<protein>
    <submittedName>
        <fullName evidence="9">LTA synthase family protein</fullName>
    </submittedName>
</protein>
<dbReference type="Pfam" id="PF00884">
    <property type="entry name" value="Sulfatase"/>
    <property type="match status" value="1"/>
</dbReference>
<feature type="transmembrane region" description="Helical" evidence="7">
    <location>
        <begin position="43"/>
        <end position="61"/>
    </location>
</feature>
<feature type="domain" description="Sulfatase N-terminal" evidence="8">
    <location>
        <begin position="247"/>
        <end position="544"/>
    </location>
</feature>
<dbReference type="InterPro" id="IPR017850">
    <property type="entry name" value="Alkaline_phosphatase_core_sf"/>
</dbReference>
<sequence length="599" mass="67939">MKKWIVWLKKNSPWIFLLIGPVLNFYLLEWYTHNPFQTMKPYIQGMNLALFEFAALFLFALTGRISRALGIETAFCAIYGLANYFVLEFRGAPIQPWDVLSISTAASVADNYEYKLNRTAVIVLICFVLLLVLEFFQKKGFPKKNKKARIARVCLALSCGLLCFGYTKMLHSEDIVEQKLHLYNKLFTPTTIQFKNGTVTAFLMELQYISVDKPSGYSAENAKELLASYDTGSQEAAGTSSDNAQKPNIIVIMNEAFSDPSVLGDFTTNEDYMPFVHSLLDGADNTISGHLNVSVKGGNTANTEFEYLTGASMAFLPYGSIPYQQYVKKETPSMASYLSSLGYYTIAMHPYRAAGWDRNLVYPRLGFDEMHFQEFFTDSPLVRKYVSDEGNYEKIIKLYEEKDEDTPLFLFNVTMQNHSSYSDWADYDNFSPDIAVEGSDSKLLPAYLSLIRLSDSAIQNLVSYFEAQEEPTMIVFFGDHQPADSVVRPVWKLNGKDDADLTDEEEALRYKVPFFIWANFNIETEKDLEISANYLAAKTLDAAGLPKSAYDNFLSQLRTEVPVISANHVTLSDGTFTTASKQKDLLYDYQTLQYYLLFD</sequence>
<keyword evidence="3" id="KW-1003">Cell membrane</keyword>
<feature type="transmembrane region" description="Helical" evidence="7">
    <location>
        <begin position="12"/>
        <end position="31"/>
    </location>
</feature>
<comment type="caution">
    <text evidence="9">The sequence shown here is derived from an EMBL/GenBank/DDBJ whole genome shotgun (WGS) entry which is preliminary data.</text>
</comment>
<dbReference type="RefSeq" id="WP_308728303.1">
    <property type="nucleotide sequence ID" value="NZ_JAJEQF010000020.1"/>
</dbReference>
<evidence type="ECO:0000256" key="4">
    <source>
        <dbReference type="ARBA" id="ARBA00022692"/>
    </source>
</evidence>
<feature type="transmembrane region" description="Helical" evidence="7">
    <location>
        <begin position="119"/>
        <end position="136"/>
    </location>
</feature>
<dbReference type="Gene3D" id="3.40.720.10">
    <property type="entry name" value="Alkaline Phosphatase, subunit A"/>
    <property type="match status" value="1"/>
</dbReference>
<name>A0AAE3ATX9_9FIRM</name>
<dbReference type="PANTHER" id="PTHR47371:SF3">
    <property type="entry name" value="PHOSPHOGLYCEROL TRANSFERASE I"/>
    <property type="match status" value="1"/>
</dbReference>
<evidence type="ECO:0000256" key="6">
    <source>
        <dbReference type="ARBA" id="ARBA00023136"/>
    </source>
</evidence>